<dbReference type="eggNOG" id="ENOG502SGJX">
    <property type="taxonomic scope" value="Eukaryota"/>
</dbReference>
<evidence type="ECO:0008006" key="6">
    <source>
        <dbReference type="Google" id="ProtNLM"/>
    </source>
</evidence>
<gene>
    <name evidence="4" type="ORF">CHGG_02901</name>
</gene>
<feature type="transmembrane region" description="Helical" evidence="2">
    <location>
        <begin position="209"/>
        <end position="229"/>
    </location>
</feature>
<feature type="chain" id="PRO_5004208985" description="GPI anchored serine-rich protein" evidence="3">
    <location>
        <begin position="19"/>
        <end position="231"/>
    </location>
</feature>
<feature type="signal peptide" evidence="3">
    <location>
        <begin position="1"/>
        <end position="18"/>
    </location>
</feature>
<dbReference type="STRING" id="306901.Q2HA53"/>
<feature type="region of interest" description="Disordered" evidence="1">
    <location>
        <begin position="99"/>
        <end position="144"/>
    </location>
</feature>
<dbReference type="OMA" id="YSTITGP"/>
<keyword evidence="2" id="KW-0812">Transmembrane</keyword>
<feature type="compositionally biased region" description="Low complexity" evidence="1">
    <location>
        <begin position="99"/>
        <end position="109"/>
    </location>
</feature>
<keyword evidence="2" id="KW-1133">Transmembrane helix</keyword>
<reference evidence="5" key="1">
    <citation type="journal article" date="2015" name="Genome Announc.">
        <title>Draft genome sequence of the cellulolytic fungus Chaetomium globosum.</title>
        <authorList>
            <person name="Cuomo C.A."/>
            <person name="Untereiner W.A."/>
            <person name="Ma L.-J."/>
            <person name="Grabherr M."/>
            <person name="Birren B.W."/>
        </authorList>
    </citation>
    <scope>NUCLEOTIDE SEQUENCE [LARGE SCALE GENOMIC DNA]</scope>
    <source>
        <strain evidence="5">ATCC 6205 / CBS 148.51 / DSM 1962 / NBRC 6347 / NRRL 1970</strain>
    </source>
</reference>
<keyword evidence="3" id="KW-0732">Signal</keyword>
<dbReference type="HOGENOM" id="CLU_067145_0_0_1"/>
<organism evidence="4 5">
    <name type="scientific">Chaetomium globosum (strain ATCC 6205 / CBS 148.51 / DSM 1962 / NBRC 6347 / NRRL 1970)</name>
    <name type="common">Soil fungus</name>
    <dbReference type="NCBI Taxonomy" id="306901"/>
    <lineage>
        <taxon>Eukaryota</taxon>
        <taxon>Fungi</taxon>
        <taxon>Dikarya</taxon>
        <taxon>Ascomycota</taxon>
        <taxon>Pezizomycotina</taxon>
        <taxon>Sordariomycetes</taxon>
        <taxon>Sordariomycetidae</taxon>
        <taxon>Sordariales</taxon>
        <taxon>Chaetomiaceae</taxon>
        <taxon>Chaetomium</taxon>
    </lineage>
</organism>
<sequence length="231" mass="23566">MRFALATVALAGAALAHGHEEEAQSTVYSTEYYTITSCAPEVPDCPATATVVTSSVVSLTTSTVYSTTTKTITDCPDTVSNCPADSTTVVTETVAVSTTVCPVEPTETPEQPEETATESPEEPEETETPEVPEPSGSFVEPPVVSSTLVTEAPACPTTSVKTIKTSITTVIPTIIYETVEVPCETAAPPQSTPSSVPTGTRPGGPIETAGAATFGASALFAAAAGLFALMA</sequence>
<keyword evidence="2" id="KW-0472">Membrane</keyword>
<evidence type="ECO:0000313" key="5">
    <source>
        <dbReference type="Proteomes" id="UP000001056"/>
    </source>
</evidence>
<dbReference type="AlphaFoldDB" id="Q2HA53"/>
<dbReference type="OrthoDB" id="3565477at2759"/>
<dbReference type="InParanoid" id="Q2HA53"/>
<dbReference type="EMBL" id="CH408030">
    <property type="protein sequence ID" value="EAQ90966.1"/>
    <property type="molecule type" value="Genomic_DNA"/>
</dbReference>
<dbReference type="GeneID" id="4389132"/>
<dbReference type="RefSeq" id="XP_001229417.1">
    <property type="nucleotide sequence ID" value="XM_001229416.1"/>
</dbReference>
<feature type="compositionally biased region" description="Acidic residues" evidence="1">
    <location>
        <begin position="110"/>
        <end position="130"/>
    </location>
</feature>
<dbReference type="Proteomes" id="UP000001056">
    <property type="component" value="Unassembled WGS sequence"/>
</dbReference>
<evidence type="ECO:0000313" key="4">
    <source>
        <dbReference type="EMBL" id="EAQ90966.1"/>
    </source>
</evidence>
<dbReference type="VEuPathDB" id="FungiDB:CHGG_02901"/>
<proteinExistence type="predicted"/>
<name>Q2HA53_CHAGB</name>
<evidence type="ECO:0000256" key="3">
    <source>
        <dbReference type="SAM" id="SignalP"/>
    </source>
</evidence>
<protein>
    <recommendedName>
        <fullName evidence="6">GPI anchored serine-rich protein</fullName>
    </recommendedName>
</protein>
<accession>Q2HA53</accession>
<keyword evidence="5" id="KW-1185">Reference proteome</keyword>
<evidence type="ECO:0000256" key="2">
    <source>
        <dbReference type="SAM" id="Phobius"/>
    </source>
</evidence>
<evidence type="ECO:0000256" key="1">
    <source>
        <dbReference type="SAM" id="MobiDB-lite"/>
    </source>
</evidence>